<protein>
    <recommendedName>
        <fullName evidence="3">Phage protein D</fullName>
    </recommendedName>
</protein>
<dbReference type="SUPFAM" id="SSF69279">
    <property type="entry name" value="Phage tail proteins"/>
    <property type="match status" value="1"/>
</dbReference>
<evidence type="ECO:0000313" key="1">
    <source>
        <dbReference type="EMBL" id="MBC1195769.1"/>
    </source>
</evidence>
<dbReference type="RefSeq" id="WP_185239694.1">
    <property type="nucleotide sequence ID" value="NZ_JACEGC010000045.1"/>
</dbReference>
<accession>A0A841V3V9</accession>
<dbReference type="AlphaFoldDB" id="A0A841V3V9"/>
<name>A0A841V3V9_MICAE</name>
<organism evidence="1 2">
    <name type="scientific">Microcystis aeruginosa BLCC-F158</name>
    <dbReference type="NCBI Taxonomy" id="2755316"/>
    <lineage>
        <taxon>Bacteria</taxon>
        <taxon>Bacillati</taxon>
        <taxon>Cyanobacteriota</taxon>
        <taxon>Cyanophyceae</taxon>
        <taxon>Oscillatoriophycideae</taxon>
        <taxon>Chroococcales</taxon>
        <taxon>Microcystaceae</taxon>
        <taxon>Microcystis</taxon>
    </lineage>
</organism>
<gene>
    <name evidence="1" type="ORF">H0901_10980</name>
</gene>
<sequence length="330" mass="35792">MLQVNHKITIGSGSFLSNAPSGSVQERTRLIDLRASASLNIPTNTCRLVLSSPDDLSFAPKDPVTVELGYQDNLAKIFTGTVDTVEWGIDRVTIRATSSSQKLLAASFNLLYEKSKAGDIVSDILSRLGLSSGKVESGIEFPVYMIGDSDSVYQHLRTLARQCGFDFYADPEDKVLFAPYSPAKTHKFEYGVNILSLTAEEPTTPITGVEIYGESPTSFGQGADAYSWLTKQEVQGKTGDSSGVVKRFADPTARSLEVAGKIAQAILAAEAPKRRGSLKALGTPEVKLGSAIEIAKMPIASQNGKFKVIEIQHSLSRQQGFCSQIYWEER</sequence>
<dbReference type="Proteomes" id="UP000525432">
    <property type="component" value="Unassembled WGS sequence"/>
</dbReference>
<reference evidence="1 2" key="1">
    <citation type="submission" date="2020-07" db="EMBL/GenBank/DDBJ databases">
        <title>Genomes of two Microcystis aeruginosa (Cyanobacteria) strains from Florida (USA) with disparate toxicogenic potential.</title>
        <authorList>
            <person name="Lefler F.W."/>
            <person name="Barbosa M."/>
            <person name="Berthold D.E."/>
            <person name="Laughinghouse H.D. IV."/>
        </authorList>
    </citation>
    <scope>NUCLEOTIDE SEQUENCE [LARGE SCALE GENOMIC DNA]</scope>
    <source>
        <strain evidence="1 2">BLCCF158</strain>
    </source>
</reference>
<evidence type="ECO:0008006" key="3">
    <source>
        <dbReference type="Google" id="ProtNLM"/>
    </source>
</evidence>
<proteinExistence type="predicted"/>
<evidence type="ECO:0000313" key="2">
    <source>
        <dbReference type="Proteomes" id="UP000525432"/>
    </source>
</evidence>
<comment type="caution">
    <text evidence="1">The sequence shown here is derived from an EMBL/GenBank/DDBJ whole genome shotgun (WGS) entry which is preliminary data.</text>
</comment>
<dbReference type="EMBL" id="JACEGC010000045">
    <property type="protein sequence ID" value="MBC1195769.1"/>
    <property type="molecule type" value="Genomic_DNA"/>
</dbReference>